<evidence type="ECO:0000256" key="2">
    <source>
        <dbReference type="ARBA" id="ARBA00022722"/>
    </source>
</evidence>
<sequence length="144" mass="16630">MDETYVFSMREHLAELKSELQGLTDIANQRALSRYEYRAAERTLQVLIEVCIGIAKHWNYFFFKTAPADAYAAFEKLSRQGVERVNDVEWRKIIGMRNALVHDYLNIEPEIIRAVIKKAAYKGLLEFAEYGLTILQSPVNRGSN</sequence>
<dbReference type="NCBIfam" id="NF047751">
    <property type="entry name" value="HepT_toxin"/>
    <property type="match status" value="1"/>
</dbReference>
<dbReference type="EMBL" id="JANIBJ010000004">
    <property type="protein sequence ID" value="MCQ8103066.1"/>
    <property type="molecule type" value="Genomic_DNA"/>
</dbReference>
<dbReference type="InterPro" id="IPR008201">
    <property type="entry name" value="HepT-like"/>
</dbReference>
<keyword evidence="6" id="KW-1185">Reference proteome</keyword>
<name>A0ABT1TCT3_9GAMM</name>
<gene>
    <name evidence="5" type="ORF">NP590_03010</name>
</gene>
<dbReference type="Proteomes" id="UP001524499">
    <property type="component" value="Unassembled WGS sequence"/>
</dbReference>
<dbReference type="PANTHER" id="PTHR33397">
    <property type="entry name" value="UPF0331 PROTEIN YUTE"/>
    <property type="match status" value="1"/>
</dbReference>
<dbReference type="RefSeq" id="WP_256600729.1">
    <property type="nucleotide sequence ID" value="NZ_JANIBJ010000004.1"/>
</dbReference>
<evidence type="ECO:0000256" key="3">
    <source>
        <dbReference type="ARBA" id="ARBA00022801"/>
    </source>
</evidence>
<keyword evidence="2" id="KW-0540">Nuclease</keyword>
<reference evidence="5 6" key="1">
    <citation type="submission" date="2022-07" db="EMBL/GenBank/DDBJ databases">
        <title>Methylomonas rivi sp. nov., Methylomonas rosea sp. nov., Methylomonas aureus sp. nov. and Methylomonas subterranea sp. nov., four novel methanotrophs isolated from a freshwater creek and the deep terrestrial subsurface.</title>
        <authorList>
            <person name="Abin C."/>
            <person name="Sankaranarayanan K."/>
            <person name="Garner C."/>
            <person name="Sindelar R."/>
            <person name="Kotary K."/>
            <person name="Garner R."/>
            <person name="Barclay S."/>
            <person name="Lawson P."/>
            <person name="Krumholz L."/>
        </authorList>
    </citation>
    <scope>NUCLEOTIDE SEQUENCE [LARGE SCALE GENOMIC DNA]</scope>
    <source>
        <strain evidence="5 6">SURF-2</strain>
    </source>
</reference>
<dbReference type="InterPro" id="IPR052379">
    <property type="entry name" value="Type_VII_TA_RNase"/>
</dbReference>
<evidence type="ECO:0000313" key="6">
    <source>
        <dbReference type="Proteomes" id="UP001524499"/>
    </source>
</evidence>
<keyword evidence="1" id="KW-1277">Toxin-antitoxin system</keyword>
<accession>A0ABT1TCT3</accession>
<evidence type="ECO:0000313" key="5">
    <source>
        <dbReference type="EMBL" id="MCQ8103066.1"/>
    </source>
</evidence>
<dbReference type="Pfam" id="PF01934">
    <property type="entry name" value="HepT-like"/>
    <property type="match status" value="1"/>
</dbReference>
<dbReference type="Gene3D" id="1.20.120.580">
    <property type="entry name" value="bsu32300-like"/>
    <property type="match status" value="1"/>
</dbReference>
<evidence type="ECO:0000256" key="4">
    <source>
        <dbReference type="ARBA" id="ARBA00024207"/>
    </source>
</evidence>
<dbReference type="InterPro" id="IPR037038">
    <property type="entry name" value="HepT-like_sf"/>
</dbReference>
<protein>
    <submittedName>
        <fullName evidence="5">DUF86 domain-containing protein</fullName>
    </submittedName>
</protein>
<organism evidence="5 6">
    <name type="scientific">Methylomonas subterranea</name>
    <dbReference type="NCBI Taxonomy" id="2952225"/>
    <lineage>
        <taxon>Bacteria</taxon>
        <taxon>Pseudomonadati</taxon>
        <taxon>Pseudomonadota</taxon>
        <taxon>Gammaproteobacteria</taxon>
        <taxon>Methylococcales</taxon>
        <taxon>Methylococcaceae</taxon>
        <taxon>Methylomonas</taxon>
    </lineage>
</organism>
<comment type="caution">
    <text evidence="5">The sequence shown here is derived from an EMBL/GenBank/DDBJ whole genome shotgun (WGS) entry which is preliminary data.</text>
</comment>
<keyword evidence="3" id="KW-0378">Hydrolase</keyword>
<evidence type="ECO:0000256" key="1">
    <source>
        <dbReference type="ARBA" id="ARBA00022649"/>
    </source>
</evidence>
<proteinExistence type="inferred from homology"/>
<dbReference type="PANTHER" id="PTHR33397:SF5">
    <property type="entry name" value="RNASE YUTE-RELATED"/>
    <property type="match status" value="1"/>
</dbReference>
<comment type="similarity">
    <text evidence="4">Belongs to the HepT RNase toxin family.</text>
</comment>